<dbReference type="GO" id="GO:0005789">
    <property type="term" value="C:endoplasmic reticulum membrane"/>
    <property type="evidence" value="ECO:0000318"/>
    <property type="project" value="GO_Central"/>
</dbReference>
<dbReference type="GeneID" id="20197419"/>
<dbReference type="InterPro" id="IPR008417">
    <property type="entry name" value="BAP29/BAP31"/>
</dbReference>
<reference evidence="16" key="3">
    <citation type="submission" date="2015-06" db="UniProtKB">
        <authorList>
            <consortium name="EnsemblMetazoa"/>
        </authorList>
    </citation>
    <scope>IDENTIFICATION</scope>
</reference>
<comment type="subcellular location">
    <subcellularLocation>
        <location evidence="1 11">Endoplasmic reticulum membrane</location>
        <topology evidence="1 11">Multi-pass membrane protein</topology>
    </subcellularLocation>
</comment>
<keyword evidence="5 11" id="KW-0256">Endoplasmic reticulum</keyword>
<evidence type="ECO:0000313" key="16">
    <source>
        <dbReference type="EnsemblMetazoa" id="HelroP155003"/>
    </source>
</evidence>
<name>T1ELG9_HELRO</name>
<evidence type="ECO:0000256" key="9">
    <source>
        <dbReference type="ARBA" id="ARBA00023054"/>
    </source>
</evidence>
<protein>
    <recommendedName>
        <fullName evidence="11">Endoplasmic reticulum transmembrane protein</fullName>
    </recommendedName>
</protein>
<dbReference type="Pfam" id="PF18035">
    <property type="entry name" value="Bap31_Bap29_C"/>
    <property type="match status" value="1"/>
</dbReference>
<keyword evidence="8 11" id="KW-1133">Transmembrane helix</keyword>
<evidence type="ECO:0000259" key="14">
    <source>
        <dbReference type="Pfam" id="PF18035"/>
    </source>
</evidence>
<evidence type="ECO:0000256" key="12">
    <source>
        <dbReference type="SAM" id="Coils"/>
    </source>
</evidence>
<dbReference type="GO" id="GO:0006886">
    <property type="term" value="P:intracellular protein transport"/>
    <property type="evidence" value="ECO:0007669"/>
    <property type="project" value="UniProtKB-UniRule"/>
</dbReference>
<dbReference type="RefSeq" id="XP_009022177.1">
    <property type="nucleotide sequence ID" value="XM_009023929.1"/>
</dbReference>
<keyword evidence="17" id="KW-1185">Reference proteome</keyword>
<dbReference type="FunCoup" id="T1ELG9">
    <property type="interactions" value="1014"/>
</dbReference>
<dbReference type="KEGG" id="hro:HELRODRAFT_155003"/>
<evidence type="ECO:0000256" key="5">
    <source>
        <dbReference type="ARBA" id="ARBA00022824"/>
    </source>
</evidence>
<dbReference type="EMBL" id="AMQM01005760">
    <property type="status" value="NOT_ANNOTATED_CDS"/>
    <property type="molecule type" value="Genomic_DNA"/>
</dbReference>
<sequence>MTLLWTLTATFLYAEIVVCIILMLPIISPSKWRSLFKSRAMNFIVSYANFYFGLFLLLLAVMFIDAIREIRRFSAPLANDELKGNPMAENMQHMKLFRAQRNFYIAGFSMFLFVILRRMVVMLNNSAILQADCEAAKKQAASATAAAKSLIDNQDNANIQEGKSVKEAVEKLEKVKTENEKLINELKQSKLNEEVLRKQGEATNREYDRLMAEMEKLQKKLAIGQDQQSSKKDE</sequence>
<dbReference type="InParanoid" id="T1ELG9"/>
<dbReference type="InterPro" id="IPR040463">
    <property type="entry name" value="BAP29/BAP31_N"/>
</dbReference>
<evidence type="ECO:0000256" key="11">
    <source>
        <dbReference type="RuleBase" id="RU367026"/>
    </source>
</evidence>
<evidence type="ECO:0000256" key="7">
    <source>
        <dbReference type="ARBA" id="ARBA00022927"/>
    </source>
</evidence>
<dbReference type="EMBL" id="KB097070">
    <property type="protein sequence ID" value="ESN99830.1"/>
    <property type="molecule type" value="Genomic_DNA"/>
</dbReference>
<evidence type="ECO:0000256" key="1">
    <source>
        <dbReference type="ARBA" id="ARBA00004477"/>
    </source>
</evidence>
<dbReference type="Gene3D" id="1.20.5.110">
    <property type="match status" value="1"/>
</dbReference>
<dbReference type="GO" id="GO:0006888">
    <property type="term" value="P:endoplasmic reticulum to Golgi vesicle-mediated transport"/>
    <property type="evidence" value="ECO:0000318"/>
    <property type="project" value="GO_Central"/>
</dbReference>
<dbReference type="InterPro" id="IPR041672">
    <property type="entry name" value="Bap31/Bap29_C"/>
</dbReference>
<feature type="transmembrane region" description="Helical" evidence="11">
    <location>
        <begin position="7"/>
        <end position="27"/>
    </location>
</feature>
<dbReference type="PANTHER" id="PTHR12701:SF20">
    <property type="entry name" value="ENDOPLASMIC RETICULUM TRANSMEMBRANE PROTEIN"/>
    <property type="match status" value="1"/>
</dbReference>
<reference evidence="15 17" key="2">
    <citation type="journal article" date="2013" name="Nature">
        <title>Insights into bilaterian evolution from three spiralian genomes.</title>
        <authorList>
            <person name="Simakov O."/>
            <person name="Marletaz F."/>
            <person name="Cho S.J."/>
            <person name="Edsinger-Gonzales E."/>
            <person name="Havlak P."/>
            <person name="Hellsten U."/>
            <person name="Kuo D.H."/>
            <person name="Larsson T."/>
            <person name="Lv J."/>
            <person name="Arendt D."/>
            <person name="Savage R."/>
            <person name="Osoegawa K."/>
            <person name="de Jong P."/>
            <person name="Grimwood J."/>
            <person name="Chapman J.A."/>
            <person name="Shapiro H."/>
            <person name="Aerts A."/>
            <person name="Otillar R.P."/>
            <person name="Terry A.Y."/>
            <person name="Boore J.L."/>
            <person name="Grigoriev I.V."/>
            <person name="Lindberg D.R."/>
            <person name="Seaver E.C."/>
            <person name="Weisblat D.A."/>
            <person name="Putnam N.H."/>
            <person name="Rokhsar D.S."/>
        </authorList>
    </citation>
    <scope>NUCLEOTIDE SEQUENCE</scope>
</reference>
<evidence type="ECO:0000256" key="2">
    <source>
        <dbReference type="ARBA" id="ARBA00007956"/>
    </source>
</evidence>
<evidence type="ECO:0000256" key="3">
    <source>
        <dbReference type="ARBA" id="ARBA00022448"/>
    </source>
</evidence>
<keyword evidence="3 11" id="KW-0813">Transport</keyword>
<evidence type="ECO:0000256" key="6">
    <source>
        <dbReference type="ARBA" id="ARBA00022892"/>
    </source>
</evidence>
<evidence type="ECO:0000256" key="4">
    <source>
        <dbReference type="ARBA" id="ARBA00022692"/>
    </source>
</evidence>
<dbReference type="STRING" id="6412.T1ELG9"/>
<feature type="coiled-coil region" evidence="12">
    <location>
        <begin position="133"/>
        <end position="227"/>
    </location>
</feature>
<accession>T1ELG9</accession>
<keyword evidence="10 11" id="KW-0472">Membrane</keyword>
<comment type="function">
    <text evidence="11">May play a role in anterograde transport of membrane proteins from the endoplasmic reticulum to the Golgi.</text>
</comment>
<dbReference type="Proteomes" id="UP000015101">
    <property type="component" value="Unassembled WGS sequence"/>
</dbReference>
<dbReference type="Pfam" id="PF05529">
    <property type="entry name" value="Bap31"/>
    <property type="match status" value="1"/>
</dbReference>
<keyword evidence="7 11" id="KW-0653">Protein transport</keyword>
<dbReference type="EMBL" id="AMQM01005759">
    <property type="status" value="NOT_ANNOTATED_CDS"/>
    <property type="molecule type" value="Genomic_DNA"/>
</dbReference>
<feature type="domain" description="Bap31/Bap29 cytoplasmic coiled-coil" evidence="14">
    <location>
        <begin position="177"/>
        <end position="234"/>
    </location>
</feature>
<evidence type="ECO:0000313" key="15">
    <source>
        <dbReference type="EMBL" id="ESN99830.1"/>
    </source>
</evidence>
<dbReference type="CTD" id="20197419"/>
<feature type="domain" description="BAP29/BAP31 transmembrane" evidence="13">
    <location>
        <begin position="1"/>
        <end position="135"/>
    </location>
</feature>
<evidence type="ECO:0000313" key="17">
    <source>
        <dbReference type="Proteomes" id="UP000015101"/>
    </source>
</evidence>
<reference evidence="17" key="1">
    <citation type="submission" date="2012-12" db="EMBL/GenBank/DDBJ databases">
        <authorList>
            <person name="Hellsten U."/>
            <person name="Grimwood J."/>
            <person name="Chapman J.A."/>
            <person name="Shapiro H."/>
            <person name="Aerts A."/>
            <person name="Otillar R.P."/>
            <person name="Terry A.Y."/>
            <person name="Boore J.L."/>
            <person name="Simakov O."/>
            <person name="Marletaz F."/>
            <person name="Cho S.-J."/>
            <person name="Edsinger-Gonzales E."/>
            <person name="Havlak P."/>
            <person name="Kuo D.-H."/>
            <person name="Larsson T."/>
            <person name="Lv J."/>
            <person name="Arendt D."/>
            <person name="Savage R."/>
            <person name="Osoegawa K."/>
            <person name="de Jong P."/>
            <person name="Lindberg D.R."/>
            <person name="Seaver E.C."/>
            <person name="Weisblat D.A."/>
            <person name="Putnam N.H."/>
            <person name="Grigoriev I.V."/>
            <person name="Rokhsar D.S."/>
        </authorList>
    </citation>
    <scope>NUCLEOTIDE SEQUENCE</scope>
</reference>
<evidence type="ECO:0000259" key="13">
    <source>
        <dbReference type="Pfam" id="PF05529"/>
    </source>
</evidence>
<evidence type="ECO:0000256" key="8">
    <source>
        <dbReference type="ARBA" id="ARBA00022989"/>
    </source>
</evidence>
<keyword evidence="9 12" id="KW-0175">Coiled coil</keyword>
<gene>
    <name evidence="16" type="primary">20197419</name>
    <name evidence="15" type="ORF">HELRODRAFT_155003</name>
</gene>
<dbReference type="OMA" id="EMGLFML"/>
<dbReference type="PANTHER" id="PTHR12701">
    <property type="entry name" value="BCR-ASSOCIATED PROTEIN, BAP"/>
    <property type="match status" value="1"/>
</dbReference>
<dbReference type="GO" id="GO:0070973">
    <property type="term" value="P:protein localization to endoplasmic reticulum exit site"/>
    <property type="evidence" value="ECO:0000318"/>
    <property type="project" value="GO_Central"/>
</dbReference>
<feature type="transmembrane region" description="Helical" evidence="11">
    <location>
        <begin position="103"/>
        <end position="123"/>
    </location>
</feature>
<dbReference type="EnsemblMetazoa" id="HelroT155003">
    <property type="protein sequence ID" value="HelroP155003"/>
    <property type="gene ID" value="HelroG155003"/>
</dbReference>
<feature type="transmembrane region" description="Helical" evidence="11">
    <location>
        <begin position="47"/>
        <end position="67"/>
    </location>
</feature>
<dbReference type="OrthoDB" id="435607at2759"/>
<keyword evidence="6 11" id="KW-0931">ER-Golgi transport</keyword>
<organism evidence="16 17">
    <name type="scientific">Helobdella robusta</name>
    <name type="common">Californian leech</name>
    <dbReference type="NCBI Taxonomy" id="6412"/>
    <lineage>
        <taxon>Eukaryota</taxon>
        <taxon>Metazoa</taxon>
        <taxon>Spiralia</taxon>
        <taxon>Lophotrochozoa</taxon>
        <taxon>Annelida</taxon>
        <taxon>Clitellata</taxon>
        <taxon>Hirudinea</taxon>
        <taxon>Rhynchobdellida</taxon>
        <taxon>Glossiphoniidae</taxon>
        <taxon>Helobdella</taxon>
    </lineage>
</organism>
<proteinExistence type="inferred from homology"/>
<dbReference type="eggNOG" id="KOG1962">
    <property type="taxonomic scope" value="Eukaryota"/>
</dbReference>
<dbReference type="AlphaFoldDB" id="T1ELG9"/>
<evidence type="ECO:0000256" key="10">
    <source>
        <dbReference type="ARBA" id="ARBA00023136"/>
    </source>
</evidence>
<dbReference type="HOGENOM" id="CLU_070975_1_0_1"/>
<keyword evidence="4 11" id="KW-0812">Transmembrane</keyword>
<comment type="similarity">
    <text evidence="2 11">Belongs to the BCAP29/BCAP31 family.</text>
</comment>